<dbReference type="Proteomes" id="UP000095286">
    <property type="component" value="Unplaced"/>
</dbReference>
<accession>A0AC35U0T4</accession>
<proteinExistence type="predicted"/>
<evidence type="ECO:0000313" key="1">
    <source>
        <dbReference type="Proteomes" id="UP000095286"/>
    </source>
</evidence>
<evidence type="ECO:0000313" key="2">
    <source>
        <dbReference type="WBParaSite" id="RSKR_0000650650.1"/>
    </source>
</evidence>
<sequence>MENSKNEGEKHTCNGLCLFKENKLLNVENSDLRNKYWTDDDIKEYYIPYTNVMQFLEHDKALNEHYAFINIMFDEMTKEEQCFKRVPGLEIDGLKLGQSIGIISYVGNEFGLHGDSVLENAQIKEEQCFKRVPGLEIDGLKLGQSIGIISYVGNEFGLHGDSVLENAQTKEEQCFKRVPGLEIDGLKLGQSIGIISYVGNEFGLHGRVSEVIADYQNLVLQTRDGSVLIEQCKIFIDNTFCKFLKIKEEQCFKRVPGLEIDGLKLGQSIGIISYVGNEFGLHGDSVLENAQVLLIF</sequence>
<name>A0AC35U0T4_9BILA</name>
<protein>
    <submittedName>
        <fullName evidence="2">GST N-terminal domain-containing protein</fullName>
    </submittedName>
</protein>
<organism evidence="1 2">
    <name type="scientific">Rhabditophanes sp. KR3021</name>
    <dbReference type="NCBI Taxonomy" id="114890"/>
    <lineage>
        <taxon>Eukaryota</taxon>
        <taxon>Metazoa</taxon>
        <taxon>Ecdysozoa</taxon>
        <taxon>Nematoda</taxon>
        <taxon>Chromadorea</taxon>
        <taxon>Rhabditida</taxon>
        <taxon>Tylenchina</taxon>
        <taxon>Panagrolaimomorpha</taxon>
        <taxon>Strongyloidoidea</taxon>
        <taxon>Alloionematidae</taxon>
        <taxon>Rhabditophanes</taxon>
    </lineage>
</organism>
<dbReference type="WBParaSite" id="RSKR_0000650650.1">
    <property type="protein sequence ID" value="RSKR_0000650650.1"/>
    <property type="gene ID" value="RSKR_0000650650"/>
</dbReference>
<reference evidence="2" key="1">
    <citation type="submission" date="2016-11" db="UniProtKB">
        <authorList>
            <consortium name="WormBaseParasite"/>
        </authorList>
    </citation>
    <scope>IDENTIFICATION</scope>
    <source>
        <strain evidence="2">KR3021</strain>
    </source>
</reference>